<keyword evidence="4" id="KW-1185">Reference proteome</keyword>
<dbReference type="InterPro" id="IPR000073">
    <property type="entry name" value="AB_hydrolase_1"/>
</dbReference>
<feature type="domain" description="AB hydrolase-1" evidence="2">
    <location>
        <begin position="37"/>
        <end position="150"/>
    </location>
</feature>
<dbReference type="Pfam" id="PF00561">
    <property type="entry name" value="Abhydrolase_1"/>
    <property type="match status" value="1"/>
</dbReference>
<feature type="chain" id="PRO_5016157259" evidence="1">
    <location>
        <begin position="28"/>
        <end position="316"/>
    </location>
</feature>
<proteinExistence type="predicted"/>
<evidence type="ECO:0000259" key="2">
    <source>
        <dbReference type="Pfam" id="PF00561"/>
    </source>
</evidence>
<evidence type="ECO:0000256" key="1">
    <source>
        <dbReference type="SAM" id="SignalP"/>
    </source>
</evidence>
<feature type="signal peptide" evidence="1">
    <location>
        <begin position="1"/>
        <end position="27"/>
    </location>
</feature>
<dbReference type="RefSeq" id="WP_109038120.1">
    <property type="nucleotide sequence ID" value="NZ_CP029210.1"/>
</dbReference>
<evidence type="ECO:0000313" key="4">
    <source>
        <dbReference type="Proteomes" id="UP000244892"/>
    </source>
</evidence>
<dbReference type="InterPro" id="IPR029058">
    <property type="entry name" value="AB_hydrolase_fold"/>
</dbReference>
<organism evidence="3 4">
    <name type="scientific">Aquabacterium olei</name>
    <dbReference type="NCBI Taxonomy" id="1296669"/>
    <lineage>
        <taxon>Bacteria</taxon>
        <taxon>Pseudomonadati</taxon>
        <taxon>Pseudomonadota</taxon>
        <taxon>Betaproteobacteria</taxon>
        <taxon>Burkholderiales</taxon>
        <taxon>Aquabacterium</taxon>
    </lineage>
</organism>
<protein>
    <submittedName>
        <fullName evidence="3">Lipase</fullName>
    </submittedName>
</protein>
<evidence type="ECO:0000313" key="3">
    <source>
        <dbReference type="EMBL" id="AWI55001.1"/>
    </source>
</evidence>
<dbReference type="SUPFAM" id="SSF53474">
    <property type="entry name" value="alpha/beta-Hydrolases"/>
    <property type="match status" value="1"/>
</dbReference>
<dbReference type="KEGG" id="aon:DEH84_00295"/>
<accession>A0A2U8FVA0</accession>
<dbReference type="Gene3D" id="3.40.50.1820">
    <property type="entry name" value="alpha/beta hydrolase"/>
    <property type="match status" value="1"/>
</dbReference>
<dbReference type="OrthoDB" id="2004167at2"/>
<dbReference type="AlphaFoldDB" id="A0A2U8FVA0"/>
<keyword evidence="1" id="KW-0732">Signal</keyword>
<reference evidence="3 4" key="1">
    <citation type="submission" date="2018-05" db="EMBL/GenBank/DDBJ databases">
        <title>complete genome sequence of Aquabacterium olei NBRC 110486.</title>
        <authorList>
            <person name="Tang B."/>
            <person name="Chang J."/>
            <person name="Zhang L."/>
            <person name="Yang H."/>
        </authorList>
    </citation>
    <scope>NUCLEOTIDE SEQUENCE [LARGE SCALE GENOMIC DNA]</scope>
    <source>
        <strain evidence="3 4">NBRC 110486</strain>
    </source>
</reference>
<gene>
    <name evidence="3" type="ORF">DEH84_00295</name>
</gene>
<dbReference type="Proteomes" id="UP000244892">
    <property type="component" value="Chromosome"/>
</dbReference>
<sequence>MKRTLTRVMAALAIATGTLAAIAPAQAQTSTYTQTRYPVVLVHGLFGFDSLAGSLDYWYKIPQALRAGGAQVYVAKVSAANSTEVRGEQLLTQVREILAISGAKKVNLIGHSHGGPTTRYVAGVAPELVASVTSIGGVNRGSAVADALLKVAPDGSPLNGALAGTVDSTLVALIEKLAGQPSLPRDSGAALLSLSTAGSAKFNQRFPAGVPTSGCGDGEPVVKGVRYYSWGGNRTLTNPLDISDPVLAATGLLFKGAPNDGLVAACSMNLGKVIRTDYRMNHLDEVNQVLGLVSLFETNPVEVYRQHANRLKNAGL</sequence>
<dbReference type="EMBL" id="CP029210">
    <property type="protein sequence ID" value="AWI55001.1"/>
    <property type="molecule type" value="Genomic_DNA"/>
</dbReference>
<name>A0A2U8FVA0_9BURK</name>